<comment type="caution">
    <text evidence="1">The sequence shown here is derived from an EMBL/GenBank/DDBJ whole genome shotgun (WGS) entry which is preliminary data.</text>
</comment>
<evidence type="ECO:0000313" key="2">
    <source>
        <dbReference type="Proteomes" id="UP000265520"/>
    </source>
</evidence>
<keyword evidence="2" id="KW-1185">Reference proteome</keyword>
<feature type="non-terminal residue" evidence="1">
    <location>
        <position position="1"/>
    </location>
</feature>
<dbReference type="Proteomes" id="UP000265520">
    <property type="component" value="Unassembled WGS sequence"/>
</dbReference>
<organism evidence="1 2">
    <name type="scientific">Trifolium medium</name>
    <dbReference type="NCBI Taxonomy" id="97028"/>
    <lineage>
        <taxon>Eukaryota</taxon>
        <taxon>Viridiplantae</taxon>
        <taxon>Streptophyta</taxon>
        <taxon>Embryophyta</taxon>
        <taxon>Tracheophyta</taxon>
        <taxon>Spermatophyta</taxon>
        <taxon>Magnoliopsida</taxon>
        <taxon>eudicotyledons</taxon>
        <taxon>Gunneridae</taxon>
        <taxon>Pentapetalae</taxon>
        <taxon>rosids</taxon>
        <taxon>fabids</taxon>
        <taxon>Fabales</taxon>
        <taxon>Fabaceae</taxon>
        <taxon>Papilionoideae</taxon>
        <taxon>50 kb inversion clade</taxon>
        <taxon>NPAAA clade</taxon>
        <taxon>Hologalegina</taxon>
        <taxon>IRL clade</taxon>
        <taxon>Trifolieae</taxon>
        <taxon>Trifolium</taxon>
    </lineage>
</organism>
<name>A0A392W6W7_9FABA</name>
<evidence type="ECO:0000313" key="1">
    <source>
        <dbReference type="EMBL" id="MCI96087.1"/>
    </source>
</evidence>
<dbReference type="EMBL" id="LXQA011405785">
    <property type="protein sequence ID" value="MCI96087.1"/>
    <property type="molecule type" value="Genomic_DNA"/>
</dbReference>
<proteinExistence type="predicted"/>
<protein>
    <submittedName>
        <fullName evidence="1">Uncharacterized protein</fullName>
    </submittedName>
</protein>
<accession>A0A392W6W7</accession>
<sequence>GVCGGDVAAGELLLLLVPVDGRLVFGSEEEVVVRS</sequence>
<reference evidence="1 2" key="1">
    <citation type="journal article" date="2018" name="Front. Plant Sci.">
        <title>Red Clover (Trifolium pratense) and Zigzag Clover (T. medium) - A Picture of Genomic Similarities and Differences.</title>
        <authorList>
            <person name="Dluhosova J."/>
            <person name="Istvanek J."/>
            <person name="Nedelnik J."/>
            <person name="Repkova J."/>
        </authorList>
    </citation>
    <scope>NUCLEOTIDE SEQUENCE [LARGE SCALE GENOMIC DNA]</scope>
    <source>
        <strain evidence="2">cv. 10/8</strain>
        <tissue evidence="1">Leaf</tissue>
    </source>
</reference>
<dbReference type="AlphaFoldDB" id="A0A392W6W7"/>